<sequence length="501" mass="55273">MSARDTSPSFRTTTTTSPKRRNAAHPSTMPSPSCCNTSAADLSLNIVVVGGNIAGLATAYALKKAGHKVLILEKSNGMARCPGSVRSTPNMTKILDRWGLGPALVKCAHKCEKIVFRTGKTGDLVAAMILNEEFMHDIAADFFLLQHHDLYTMLYELAQEVGVEFRFECSVTSVDSTSVSVTVESGERLFCDVIVGADGYKSIVRPIVTGELNNPQASNSDSGELNLSFIVPASKMKQHEDLRPFANMKMGDWTSWMGDGYILHGGFSGEGRDFTATMVYKFHNNSIYRAKGHENDQSPLARYSIDLQKFEPKTRKLLSLGQLVFSRVYRPDTGPENVVCEESRVTLVGDAAHPLMPVGNINAATGIEDAQTLGCLFSRLKTRSQISQLLNAYEDIRQPRSRFVQDADRGQHDLLSLPSGPMQEQRNAILRSAMVDEEKGGHMDEVIFREVWGKEIAIYSYDATEQVDDWWTKWGSMLVRGSTNGASHSTNVEVSISRAGW</sequence>
<evidence type="ECO:0000256" key="4">
    <source>
        <dbReference type="ARBA" id="ARBA00023002"/>
    </source>
</evidence>
<dbReference type="GO" id="GO:0004497">
    <property type="term" value="F:monooxygenase activity"/>
    <property type="evidence" value="ECO:0007669"/>
    <property type="project" value="UniProtKB-KW"/>
</dbReference>
<feature type="compositionally biased region" description="Low complexity" evidence="6">
    <location>
        <begin position="1"/>
        <end position="17"/>
    </location>
</feature>
<evidence type="ECO:0000256" key="5">
    <source>
        <dbReference type="ARBA" id="ARBA00023033"/>
    </source>
</evidence>
<proteinExistence type="inferred from homology"/>
<evidence type="ECO:0000256" key="3">
    <source>
        <dbReference type="ARBA" id="ARBA00022827"/>
    </source>
</evidence>
<dbReference type="Pfam" id="PF01494">
    <property type="entry name" value="FAD_binding_3"/>
    <property type="match status" value="2"/>
</dbReference>
<dbReference type="SUPFAM" id="SSF51905">
    <property type="entry name" value="FAD/NAD(P)-binding domain"/>
    <property type="match status" value="1"/>
</dbReference>
<dbReference type="PANTHER" id="PTHR13789">
    <property type="entry name" value="MONOOXYGENASE"/>
    <property type="match status" value="1"/>
</dbReference>
<dbReference type="EMBL" id="ML213610">
    <property type="protein sequence ID" value="TFK37090.1"/>
    <property type="molecule type" value="Genomic_DNA"/>
</dbReference>
<evidence type="ECO:0000256" key="6">
    <source>
        <dbReference type="SAM" id="MobiDB-lite"/>
    </source>
</evidence>
<feature type="domain" description="FAD-binding" evidence="7">
    <location>
        <begin position="342"/>
        <end position="404"/>
    </location>
</feature>
<feature type="region of interest" description="Disordered" evidence="6">
    <location>
        <begin position="1"/>
        <end position="32"/>
    </location>
</feature>
<keyword evidence="2" id="KW-0285">Flavoprotein</keyword>
<evidence type="ECO:0000313" key="9">
    <source>
        <dbReference type="Proteomes" id="UP000308652"/>
    </source>
</evidence>
<comment type="similarity">
    <text evidence="1">Belongs to the paxM FAD-dependent monooxygenase family.</text>
</comment>
<keyword evidence="3" id="KW-0274">FAD</keyword>
<protein>
    <recommendedName>
        <fullName evidence="7">FAD-binding domain-containing protein</fullName>
    </recommendedName>
</protein>
<evidence type="ECO:0000256" key="2">
    <source>
        <dbReference type="ARBA" id="ARBA00022630"/>
    </source>
</evidence>
<dbReference type="GO" id="GO:0071949">
    <property type="term" value="F:FAD binding"/>
    <property type="evidence" value="ECO:0007669"/>
    <property type="project" value="InterPro"/>
</dbReference>
<keyword evidence="5" id="KW-0503">Monooxygenase</keyword>
<gene>
    <name evidence="8" type="ORF">BDQ12DRAFT_685787</name>
</gene>
<accession>A0A5C3LVS2</accession>
<dbReference type="OrthoDB" id="5428495at2759"/>
<keyword evidence="9" id="KW-1185">Reference proteome</keyword>
<evidence type="ECO:0000256" key="1">
    <source>
        <dbReference type="ARBA" id="ARBA00007992"/>
    </source>
</evidence>
<dbReference type="InterPro" id="IPR036188">
    <property type="entry name" value="FAD/NAD-bd_sf"/>
</dbReference>
<organism evidence="8 9">
    <name type="scientific">Crucibulum laeve</name>
    <dbReference type="NCBI Taxonomy" id="68775"/>
    <lineage>
        <taxon>Eukaryota</taxon>
        <taxon>Fungi</taxon>
        <taxon>Dikarya</taxon>
        <taxon>Basidiomycota</taxon>
        <taxon>Agaricomycotina</taxon>
        <taxon>Agaricomycetes</taxon>
        <taxon>Agaricomycetidae</taxon>
        <taxon>Agaricales</taxon>
        <taxon>Agaricineae</taxon>
        <taxon>Nidulariaceae</taxon>
        <taxon>Crucibulum</taxon>
    </lineage>
</organism>
<evidence type="ECO:0000259" key="7">
    <source>
        <dbReference type="Pfam" id="PF01494"/>
    </source>
</evidence>
<dbReference type="PANTHER" id="PTHR13789:SF147">
    <property type="entry name" value="PUTATIVE (AFU_ORTHOLOGUE AFUA_2G01950)-RELATED"/>
    <property type="match status" value="1"/>
</dbReference>
<reference evidence="8 9" key="1">
    <citation type="journal article" date="2019" name="Nat. Ecol. Evol.">
        <title>Megaphylogeny resolves global patterns of mushroom evolution.</title>
        <authorList>
            <person name="Varga T."/>
            <person name="Krizsan K."/>
            <person name="Foldi C."/>
            <person name="Dima B."/>
            <person name="Sanchez-Garcia M."/>
            <person name="Sanchez-Ramirez S."/>
            <person name="Szollosi G.J."/>
            <person name="Szarkandi J.G."/>
            <person name="Papp V."/>
            <person name="Albert L."/>
            <person name="Andreopoulos W."/>
            <person name="Angelini C."/>
            <person name="Antonin V."/>
            <person name="Barry K.W."/>
            <person name="Bougher N.L."/>
            <person name="Buchanan P."/>
            <person name="Buyck B."/>
            <person name="Bense V."/>
            <person name="Catcheside P."/>
            <person name="Chovatia M."/>
            <person name="Cooper J."/>
            <person name="Damon W."/>
            <person name="Desjardin D."/>
            <person name="Finy P."/>
            <person name="Geml J."/>
            <person name="Haridas S."/>
            <person name="Hughes K."/>
            <person name="Justo A."/>
            <person name="Karasinski D."/>
            <person name="Kautmanova I."/>
            <person name="Kiss B."/>
            <person name="Kocsube S."/>
            <person name="Kotiranta H."/>
            <person name="LaButti K.M."/>
            <person name="Lechner B.E."/>
            <person name="Liimatainen K."/>
            <person name="Lipzen A."/>
            <person name="Lukacs Z."/>
            <person name="Mihaltcheva S."/>
            <person name="Morgado L.N."/>
            <person name="Niskanen T."/>
            <person name="Noordeloos M.E."/>
            <person name="Ohm R.A."/>
            <person name="Ortiz-Santana B."/>
            <person name="Ovrebo C."/>
            <person name="Racz N."/>
            <person name="Riley R."/>
            <person name="Savchenko A."/>
            <person name="Shiryaev A."/>
            <person name="Soop K."/>
            <person name="Spirin V."/>
            <person name="Szebenyi C."/>
            <person name="Tomsovsky M."/>
            <person name="Tulloss R.E."/>
            <person name="Uehling J."/>
            <person name="Grigoriev I.V."/>
            <person name="Vagvolgyi C."/>
            <person name="Papp T."/>
            <person name="Martin F.M."/>
            <person name="Miettinen O."/>
            <person name="Hibbett D.S."/>
            <person name="Nagy L.G."/>
        </authorList>
    </citation>
    <scope>NUCLEOTIDE SEQUENCE [LARGE SCALE GENOMIC DNA]</scope>
    <source>
        <strain evidence="8 9">CBS 166.37</strain>
    </source>
</reference>
<dbReference type="Gene3D" id="3.50.50.60">
    <property type="entry name" value="FAD/NAD(P)-binding domain"/>
    <property type="match status" value="1"/>
</dbReference>
<name>A0A5C3LVS2_9AGAR</name>
<dbReference type="Proteomes" id="UP000308652">
    <property type="component" value="Unassembled WGS sequence"/>
</dbReference>
<dbReference type="PRINTS" id="PR00420">
    <property type="entry name" value="RNGMNOXGNASE"/>
</dbReference>
<dbReference type="InterPro" id="IPR050493">
    <property type="entry name" value="FAD-dep_Monooxygenase_BioMet"/>
</dbReference>
<keyword evidence="4" id="KW-0560">Oxidoreductase</keyword>
<dbReference type="AlphaFoldDB" id="A0A5C3LVS2"/>
<dbReference type="STRING" id="68775.A0A5C3LVS2"/>
<dbReference type="InterPro" id="IPR002938">
    <property type="entry name" value="FAD-bd"/>
</dbReference>
<evidence type="ECO:0000313" key="8">
    <source>
        <dbReference type="EMBL" id="TFK37090.1"/>
    </source>
</evidence>
<feature type="domain" description="FAD-binding" evidence="7">
    <location>
        <begin position="45"/>
        <end position="239"/>
    </location>
</feature>